<dbReference type="GO" id="GO:0004045">
    <property type="term" value="F:peptidyl-tRNA hydrolase activity"/>
    <property type="evidence" value="ECO:0007669"/>
    <property type="project" value="UniProtKB-UniRule"/>
</dbReference>
<evidence type="ECO:0000256" key="5">
    <source>
        <dbReference type="ARBA" id="ARBA00038063"/>
    </source>
</evidence>
<organism evidence="9">
    <name type="scientific">uncultured Acidimicrobiales bacterium</name>
    <dbReference type="NCBI Taxonomy" id="310071"/>
    <lineage>
        <taxon>Bacteria</taxon>
        <taxon>Bacillati</taxon>
        <taxon>Actinomycetota</taxon>
        <taxon>Acidimicrobiia</taxon>
        <taxon>Acidimicrobiales</taxon>
        <taxon>environmental samples</taxon>
    </lineage>
</organism>
<feature type="binding site" evidence="8">
    <location>
        <position position="108"/>
    </location>
    <ligand>
        <name>tRNA</name>
        <dbReference type="ChEBI" id="CHEBI:17843"/>
    </ligand>
</feature>
<dbReference type="HAMAP" id="MF_00083">
    <property type="entry name" value="Pept_tRNA_hydro_bact"/>
    <property type="match status" value="1"/>
</dbReference>
<dbReference type="InterPro" id="IPR001328">
    <property type="entry name" value="Pept_tRNA_hydro"/>
</dbReference>
<dbReference type="InterPro" id="IPR036416">
    <property type="entry name" value="Pept_tRNA_hydro_sf"/>
</dbReference>
<feature type="binding site" evidence="8">
    <location>
        <position position="62"/>
    </location>
    <ligand>
        <name>tRNA</name>
        <dbReference type="ChEBI" id="CHEBI:17843"/>
    </ligand>
</feature>
<protein>
    <recommendedName>
        <fullName evidence="7 8">Peptidyl-tRNA hydrolase</fullName>
        <shortName evidence="8">Pth</shortName>
        <ecNumber evidence="1 8">3.1.1.29</ecNumber>
    </recommendedName>
</protein>
<dbReference type="GO" id="GO:0006515">
    <property type="term" value="P:protein quality control for misfolded or incompletely synthesized proteins"/>
    <property type="evidence" value="ECO:0007669"/>
    <property type="project" value="UniProtKB-UniRule"/>
</dbReference>
<dbReference type="FunFam" id="3.40.50.1470:FF:000001">
    <property type="entry name" value="Peptidyl-tRNA hydrolase"/>
    <property type="match status" value="1"/>
</dbReference>
<dbReference type="CDD" id="cd00462">
    <property type="entry name" value="PTH"/>
    <property type="match status" value="1"/>
</dbReference>
<evidence type="ECO:0000256" key="3">
    <source>
        <dbReference type="ARBA" id="ARBA00022801"/>
    </source>
</evidence>
<dbReference type="SUPFAM" id="SSF53178">
    <property type="entry name" value="Peptidyl-tRNA hydrolase-like"/>
    <property type="match status" value="1"/>
</dbReference>
<proteinExistence type="inferred from homology"/>
<dbReference type="EMBL" id="CADCSZ010000127">
    <property type="protein sequence ID" value="CAA9246622.1"/>
    <property type="molecule type" value="Genomic_DNA"/>
</dbReference>
<dbReference type="GO" id="GO:0000049">
    <property type="term" value="F:tRNA binding"/>
    <property type="evidence" value="ECO:0007669"/>
    <property type="project" value="UniProtKB-UniRule"/>
</dbReference>
<feature type="site" description="Discriminates between blocked and unblocked aminoacyl-tRNA" evidence="8">
    <location>
        <position position="5"/>
    </location>
</feature>
<keyword evidence="2 8" id="KW-0820">tRNA-binding</keyword>
<dbReference type="PANTHER" id="PTHR17224">
    <property type="entry name" value="PEPTIDYL-TRNA HYDROLASE"/>
    <property type="match status" value="1"/>
</dbReference>
<evidence type="ECO:0000256" key="1">
    <source>
        <dbReference type="ARBA" id="ARBA00013260"/>
    </source>
</evidence>
<dbReference type="PROSITE" id="PS01196">
    <property type="entry name" value="PEPT_TRNA_HYDROL_2"/>
    <property type="match status" value="1"/>
</dbReference>
<sequence>MGLGNPGPEYEGTRHNVGAEVVALLASRSGERLRRGKELALVAEVRLGGRRLALAFPQTWMNESGQSVQSLVRRHDVGVERLVVVHDELDLPTGRVKVKVGGGLAGHNGLKSLKAHLRDDRFMRVRIGIGRPPGRGSGADYVLKRPGKSERAELDVAVEQAADAVELILAEGVDRAMARTNGSA</sequence>
<evidence type="ECO:0000256" key="6">
    <source>
        <dbReference type="ARBA" id="ARBA00048707"/>
    </source>
</evidence>
<dbReference type="GO" id="GO:0072344">
    <property type="term" value="P:rescue of stalled ribosome"/>
    <property type="evidence" value="ECO:0007669"/>
    <property type="project" value="UniProtKB-UniRule"/>
</dbReference>
<comment type="function">
    <text evidence="8">Hydrolyzes ribosome-free peptidyl-tRNAs (with 1 or more amino acids incorporated), which drop off the ribosome during protein synthesis, or as a result of ribosome stalling.</text>
</comment>
<keyword evidence="3 8" id="KW-0378">Hydrolase</keyword>
<name>A0A6J4IBG8_9ACTN</name>
<dbReference type="InterPro" id="IPR018171">
    <property type="entry name" value="Pept_tRNA_hydro_CS"/>
</dbReference>
<dbReference type="AlphaFoldDB" id="A0A6J4IBG8"/>
<comment type="catalytic activity">
    <reaction evidence="6 8">
        <text>an N-acyl-L-alpha-aminoacyl-tRNA + H2O = an N-acyl-L-amino acid + a tRNA + H(+)</text>
        <dbReference type="Rhea" id="RHEA:54448"/>
        <dbReference type="Rhea" id="RHEA-COMP:10123"/>
        <dbReference type="Rhea" id="RHEA-COMP:13883"/>
        <dbReference type="ChEBI" id="CHEBI:15377"/>
        <dbReference type="ChEBI" id="CHEBI:15378"/>
        <dbReference type="ChEBI" id="CHEBI:59874"/>
        <dbReference type="ChEBI" id="CHEBI:78442"/>
        <dbReference type="ChEBI" id="CHEBI:138191"/>
        <dbReference type="EC" id="3.1.1.29"/>
    </reaction>
</comment>
<dbReference type="EC" id="3.1.1.29" evidence="1 8"/>
<accession>A0A6J4IBG8</accession>
<evidence type="ECO:0000256" key="7">
    <source>
        <dbReference type="ARBA" id="ARBA00050038"/>
    </source>
</evidence>
<evidence type="ECO:0000256" key="8">
    <source>
        <dbReference type="HAMAP-Rule" id="MF_00083"/>
    </source>
</evidence>
<dbReference type="NCBIfam" id="TIGR00447">
    <property type="entry name" value="pth"/>
    <property type="match status" value="1"/>
</dbReference>
<dbReference type="Pfam" id="PF01195">
    <property type="entry name" value="Pept_tRNA_hydro"/>
    <property type="match status" value="1"/>
</dbReference>
<dbReference type="Gene3D" id="3.40.50.1470">
    <property type="entry name" value="Peptidyl-tRNA hydrolase"/>
    <property type="match status" value="1"/>
</dbReference>
<comment type="similarity">
    <text evidence="5 8">Belongs to the PTH family.</text>
</comment>
<feature type="site" description="Stabilizes the basic form of H active site to accept a proton" evidence="8">
    <location>
        <position position="87"/>
    </location>
</feature>
<dbReference type="PANTHER" id="PTHR17224:SF1">
    <property type="entry name" value="PEPTIDYL-TRNA HYDROLASE"/>
    <property type="match status" value="1"/>
</dbReference>
<feature type="active site" description="Proton acceptor" evidence="8">
    <location>
        <position position="15"/>
    </location>
</feature>
<dbReference type="GO" id="GO:0005737">
    <property type="term" value="C:cytoplasm"/>
    <property type="evidence" value="ECO:0007669"/>
    <property type="project" value="UniProtKB-SubCell"/>
</dbReference>
<comment type="caution">
    <text evidence="8">Lacks conserved residue(s) required for the propagation of feature annotation.</text>
</comment>
<reference evidence="9" key="1">
    <citation type="submission" date="2020-02" db="EMBL/GenBank/DDBJ databases">
        <authorList>
            <person name="Meier V. D."/>
        </authorList>
    </citation>
    <scope>NUCLEOTIDE SEQUENCE</scope>
    <source>
        <strain evidence="9">AVDCRST_MAG76</strain>
    </source>
</reference>
<evidence type="ECO:0000256" key="2">
    <source>
        <dbReference type="ARBA" id="ARBA00022555"/>
    </source>
</evidence>
<keyword evidence="8" id="KW-0963">Cytoplasm</keyword>
<comment type="function">
    <text evidence="8">Catalyzes the release of premature peptidyl moieties from peptidyl-tRNA molecules trapped in stalled 50S ribosomal subunits, and thus maintains levels of free tRNAs and 50S ribosomes.</text>
</comment>
<feature type="binding site" evidence="8">
    <location>
        <position position="10"/>
    </location>
    <ligand>
        <name>tRNA</name>
        <dbReference type="ChEBI" id="CHEBI:17843"/>
    </ligand>
</feature>
<evidence type="ECO:0000313" key="9">
    <source>
        <dbReference type="EMBL" id="CAA9246622.1"/>
    </source>
</evidence>
<gene>
    <name evidence="8" type="primary">pth</name>
    <name evidence="9" type="ORF">AVDCRST_MAG76-2053</name>
</gene>
<comment type="subunit">
    <text evidence="8">Monomer.</text>
</comment>
<evidence type="ECO:0000256" key="4">
    <source>
        <dbReference type="ARBA" id="ARBA00022884"/>
    </source>
</evidence>
<comment type="subcellular location">
    <subcellularLocation>
        <location evidence="8">Cytoplasm</location>
    </subcellularLocation>
</comment>
<keyword evidence="4 8" id="KW-0694">RNA-binding</keyword>